<comment type="caution">
    <text evidence="1">The sequence shown here is derived from an EMBL/GenBank/DDBJ whole genome shotgun (WGS) entry which is preliminary data.</text>
</comment>
<dbReference type="OrthoDB" id="10577257at2759"/>
<sequence>MDKRILFREHTGEYSVCSGYKALLQPYILGNCAHDVNIVMNRPYMLVETASRSREYRVLSSILGHPPPIAAARWTPPPSPWVKVNVDTGYSGPTQKAISGIIVRDELGKQFHTWVNTIFMVEAMVVLHRLQFA</sequence>
<dbReference type="EMBL" id="JABEZY010000002">
    <property type="protein sequence ID" value="MBA0734499.1"/>
    <property type="molecule type" value="Genomic_DNA"/>
</dbReference>
<evidence type="ECO:0008006" key="3">
    <source>
        <dbReference type="Google" id="ProtNLM"/>
    </source>
</evidence>
<name>A0A7J9BF71_GOSGO</name>
<evidence type="ECO:0000313" key="1">
    <source>
        <dbReference type="EMBL" id="MBA0734499.1"/>
    </source>
</evidence>
<dbReference type="PANTHER" id="PTHR47074:SF61">
    <property type="entry name" value="RNASE H TYPE-1 DOMAIN-CONTAINING PROTEIN"/>
    <property type="match status" value="1"/>
</dbReference>
<reference evidence="1 2" key="1">
    <citation type="journal article" date="2019" name="Genome Biol. Evol.">
        <title>Insights into the evolution of the New World diploid cottons (Gossypium, subgenus Houzingenia) based on genome sequencing.</title>
        <authorList>
            <person name="Grover C.E."/>
            <person name="Arick M.A. 2nd"/>
            <person name="Thrash A."/>
            <person name="Conover J.L."/>
            <person name="Sanders W.S."/>
            <person name="Peterson D.G."/>
            <person name="Frelichowski J.E."/>
            <person name="Scheffler J.A."/>
            <person name="Scheffler B.E."/>
            <person name="Wendel J.F."/>
        </authorList>
    </citation>
    <scope>NUCLEOTIDE SEQUENCE [LARGE SCALE GENOMIC DNA]</scope>
    <source>
        <strain evidence="1">5</strain>
        <tissue evidence="1">Leaf</tissue>
    </source>
</reference>
<evidence type="ECO:0000313" key="2">
    <source>
        <dbReference type="Proteomes" id="UP000593579"/>
    </source>
</evidence>
<dbReference type="PANTHER" id="PTHR47074">
    <property type="entry name" value="BNAC02G40300D PROTEIN"/>
    <property type="match status" value="1"/>
</dbReference>
<dbReference type="InterPro" id="IPR052929">
    <property type="entry name" value="RNase_H-like_EbsB-rel"/>
</dbReference>
<protein>
    <recommendedName>
        <fullName evidence="3">RNase H type-1 domain-containing protein</fullName>
    </recommendedName>
</protein>
<gene>
    <name evidence="1" type="ORF">Gogos_018403</name>
</gene>
<dbReference type="AlphaFoldDB" id="A0A7J9BF71"/>
<proteinExistence type="predicted"/>
<accession>A0A7J9BF71</accession>
<dbReference type="Proteomes" id="UP000593579">
    <property type="component" value="Unassembled WGS sequence"/>
</dbReference>
<organism evidence="1 2">
    <name type="scientific">Gossypium gossypioides</name>
    <name type="common">Mexican cotton</name>
    <name type="synonym">Selera gossypioides</name>
    <dbReference type="NCBI Taxonomy" id="34282"/>
    <lineage>
        <taxon>Eukaryota</taxon>
        <taxon>Viridiplantae</taxon>
        <taxon>Streptophyta</taxon>
        <taxon>Embryophyta</taxon>
        <taxon>Tracheophyta</taxon>
        <taxon>Spermatophyta</taxon>
        <taxon>Magnoliopsida</taxon>
        <taxon>eudicotyledons</taxon>
        <taxon>Gunneridae</taxon>
        <taxon>Pentapetalae</taxon>
        <taxon>rosids</taxon>
        <taxon>malvids</taxon>
        <taxon>Malvales</taxon>
        <taxon>Malvaceae</taxon>
        <taxon>Malvoideae</taxon>
        <taxon>Gossypium</taxon>
    </lineage>
</organism>
<keyword evidence="2" id="KW-1185">Reference proteome</keyword>